<feature type="region of interest" description="Disordered" evidence="1">
    <location>
        <begin position="397"/>
        <end position="433"/>
    </location>
</feature>
<feature type="chain" id="PRO_5025662735" description="GH16 domain-containing protein" evidence="3">
    <location>
        <begin position="22"/>
        <end position="785"/>
    </location>
</feature>
<dbReference type="PANTHER" id="PTHR10963:SF24">
    <property type="entry name" value="GLYCOSIDASE C21B10.07-RELATED"/>
    <property type="match status" value="1"/>
</dbReference>
<feature type="signal peptide" evidence="3">
    <location>
        <begin position="1"/>
        <end position="21"/>
    </location>
</feature>
<dbReference type="InterPro" id="IPR050546">
    <property type="entry name" value="Glycosyl_Hydrlase_16"/>
</dbReference>
<dbReference type="AlphaFoldDB" id="A0A6A5Q9Q7"/>
<evidence type="ECO:0000313" key="6">
    <source>
        <dbReference type="Proteomes" id="UP000800096"/>
    </source>
</evidence>
<evidence type="ECO:0000259" key="4">
    <source>
        <dbReference type="PROSITE" id="PS51762"/>
    </source>
</evidence>
<name>A0A6A5Q9Q7_AMPQU</name>
<feature type="region of interest" description="Disordered" evidence="1">
    <location>
        <begin position="668"/>
        <end position="707"/>
    </location>
</feature>
<keyword evidence="2" id="KW-0472">Membrane</keyword>
<evidence type="ECO:0000256" key="2">
    <source>
        <dbReference type="SAM" id="Phobius"/>
    </source>
</evidence>
<keyword evidence="2" id="KW-0812">Transmembrane</keyword>
<evidence type="ECO:0000256" key="3">
    <source>
        <dbReference type="SAM" id="SignalP"/>
    </source>
</evidence>
<dbReference type="InterPro" id="IPR013320">
    <property type="entry name" value="ConA-like_dom_sf"/>
</dbReference>
<keyword evidence="6" id="KW-1185">Reference proteome</keyword>
<dbReference type="Proteomes" id="UP000800096">
    <property type="component" value="Unassembled WGS sequence"/>
</dbReference>
<dbReference type="InterPro" id="IPR000757">
    <property type="entry name" value="Beta-glucanase-like"/>
</dbReference>
<dbReference type="FunFam" id="2.60.120.200:FF:000179">
    <property type="entry name" value="Unplaced genomic scaffold supercont1.19, whole genome shotgun sequence"/>
    <property type="match status" value="1"/>
</dbReference>
<accession>A0A6A5Q9Q7</accession>
<dbReference type="GO" id="GO:0009251">
    <property type="term" value="P:glucan catabolic process"/>
    <property type="evidence" value="ECO:0007669"/>
    <property type="project" value="TreeGrafter"/>
</dbReference>
<protein>
    <recommendedName>
        <fullName evidence="4">GH16 domain-containing protein</fullName>
    </recommendedName>
</protein>
<keyword evidence="2" id="KW-1133">Transmembrane helix</keyword>
<dbReference type="OrthoDB" id="192832at2759"/>
<organism evidence="5 6">
    <name type="scientific">Ampelomyces quisqualis</name>
    <name type="common">Powdery mildew agent</name>
    <dbReference type="NCBI Taxonomy" id="50730"/>
    <lineage>
        <taxon>Eukaryota</taxon>
        <taxon>Fungi</taxon>
        <taxon>Dikarya</taxon>
        <taxon>Ascomycota</taxon>
        <taxon>Pezizomycotina</taxon>
        <taxon>Dothideomycetes</taxon>
        <taxon>Pleosporomycetidae</taxon>
        <taxon>Pleosporales</taxon>
        <taxon>Pleosporineae</taxon>
        <taxon>Phaeosphaeriaceae</taxon>
        <taxon>Ampelomyces</taxon>
    </lineage>
</organism>
<evidence type="ECO:0000256" key="1">
    <source>
        <dbReference type="SAM" id="MobiDB-lite"/>
    </source>
</evidence>
<dbReference type="Gene3D" id="2.60.120.200">
    <property type="match status" value="1"/>
</dbReference>
<feature type="domain" description="GH16" evidence="4">
    <location>
        <begin position="17"/>
        <end position="282"/>
    </location>
</feature>
<feature type="transmembrane region" description="Helical" evidence="2">
    <location>
        <begin position="767"/>
        <end position="784"/>
    </location>
</feature>
<dbReference type="GO" id="GO:0004553">
    <property type="term" value="F:hydrolase activity, hydrolyzing O-glycosyl compounds"/>
    <property type="evidence" value="ECO:0007669"/>
    <property type="project" value="InterPro"/>
</dbReference>
<sequence>MPSSSLFLGVGSLLLSSTALATKYQQEESYTGKNWLDAFKFETYDLNNGFVNYLKEEDAKRERLYSVSGDDVLFGVDSTETLDHTKGPGRKSVRLEGKKNYNKGLFILDVKRMPGVCGMWPAFWSLGQEPWPVKGEIDIIEGVNDNKVNKYVLHTDTNCKVDGLGQSNPQAGRDCALNTAGPAGCDVNEVRSNSFGPGFNANNGGHYVMEWDSDAIKTWFFPRGSSLPSSLTSQNPDTSEFGTPAANFKGDCNIDQRFKDQRFIFTNNFCGDWAGNAYANSGCPMQKDDVTGATLSPMESCKKYVAKNPKAFEGQYWQIGSFKTFNKRSVSSSSSVLPSSTPASSSSIHSSTPVSSSSSHVSSSASSHVVSSASSHVVSSASSPVVSSASSPVVSSASSPVVSSDSSPIVSSASSPVVSSASSPITSSASSPIVSSASSSSAAPVQYYGNFSAPVSYSVPGYKSSESLPVYGDNAKSTPCTTSSVNDASSTPPAYPVYPNSAPNYGDYPSYPVSSPVENDYPYLPSFTPVSPVYPPTTSKATYDDYYQPPVSKTTVTTTYTTTYVDVCETGYITKTTTFAVTYCPTATPTPGKPSNPPTYGWDTKTTVCNKGCGEGPKTVTVTIPCTKCDYVKSTPTAAVPNKLSCNGSDCKGTASTTTTQIITLVKVPVPETPKSPPSVYGGDKPSSKPYEAPKSTPAKPVSSPVVSKPVVPASSPAISKPLVPTGTPGKPSINGTLSISVGTGVKPTPTKTGYAPPVFTGAAANLQAGGLVAIFGVVAAMVLQ</sequence>
<dbReference type="PROSITE" id="PS51762">
    <property type="entry name" value="GH16_2"/>
    <property type="match status" value="1"/>
</dbReference>
<dbReference type="CDD" id="cd02181">
    <property type="entry name" value="GH16_fungal_Lam16A_glucanase"/>
    <property type="match status" value="1"/>
</dbReference>
<proteinExistence type="predicted"/>
<dbReference type="SUPFAM" id="SSF49899">
    <property type="entry name" value="Concanavalin A-like lectins/glucanases"/>
    <property type="match status" value="1"/>
</dbReference>
<evidence type="ECO:0000313" key="5">
    <source>
        <dbReference type="EMBL" id="KAF1912089.1"/>
    </source>
</evidence>
<dbReference type="EMBL" id="ML979141">
    <property type="protein sequence ID" value="KAF1912089.1"/>
    <property type="molecule type" value="Genomic_DNA"/>
</dbReference>
<dbReference type="Pfam" id="PF26113">
    <property type="entry name" value="GH16_XgeA"/>
    <property type="match status" value="1"/>
</dbReference>
<dbReference type="PANTHER" id="PTHR10963">
    <property type="entry name" value="GLYCOSYL HYDROLASE-RELATED"/>
    <property type="match status" value="1"/>
</dbReference>
<gene>
    <name evidence="5" type="ORF">BDU57DRAFT_78535</name>
</gene>
<keyword evidence="3" id="KW-0732">Signal</keyword>
<feature type="compositionally biased region" description="Low complexity" evidence="1">
    <location>
        <begin position="693"/>
        <end position="707"/>
    </location>
</feature>
<reference evidence="5" key="1">
    <citation type="journal article" date="2020" name="Stud. Mycol.">
        <title>101 Dothideomycetes genomes: a test case for predicting lifestyles and emergence of pathogens.</title>
        <authorList>
            <person name="Haridas S."/>
            <person name="Albert R."/>
            <person name="Binder M."/>
            <person name="Bloem J."/>
            <person name="Labutti K."/>
            <person name="Salamov A."/>
            <person name="Andreopoulos B."/>
            <person name="Baker S."/>
            <person name="Barry K."/>
            <person name="Bills G."/>
            <person name="Bluhm B."/>
            <person name="Cannon C."/>
            <person name="Castanera R."/>
            <person name="Culley D."/>
            <person name="Daum C."/>
            <person name="Ezra D."/>
            <person name="Gonzalez J."/>
            <person name="Henrissat B."/>
            <person name="Kuo A."/>
            <person name="Liang C."/>
            <person name="Lipzen A."/>
            <person name="Lutzoni F."/>
            <person name="Magnuson J."/>
            <person name="Mondo S."/>
            <person name="Nolan M."/>
            <person name="Ohm R."/>
            <person name="Pangilinan J."/>
            <person name="Park H.-J."/>
            <person name="Ramirez L."/>
            <person name="Alfaro M."/>
            <person name="Sun H."/>
            <person name="Tritt A."/>
            <person name="Yoshinaga Y."/>
            <person name="Zwiers L.-H."/>
            <person name="Turgeon B."/>
            <person name="Goodwin S."/>
            <person name="Spatafora J."/>
            <person name="Crous P."/>
            <person name="Grigoriev I."/>
        </authorList>
    </citation>
    <scope>NUCLEOTIDE SEQUENCE</scope>
    <source>
        <strain evidence="5">HMLAC05119</strain>
    </source>
</reference>